<dbReference type="Pfam" id="PF04471">
    <property type="entry name" value="Mrr_cat"/>
    <property type="match status" value="1"/>
</dbReference>
<dbReference type="SUPFAM" id="SSF52980">
    <property type="entry name" value="Restriction endonuclease-like"/>
    <property type="match status" value="1"/>
</dbReference>
<dbReference type="InterPro" id="IPR007560">
    <property type="entry name" value="Restrct_endonuc_IV_Mrr"/>
</dbReference>
<dbReference type="GO" id="GO:0004519">
    <property type="term" value="F:endonuclease activity"/>
    <property type="evidence" value="ECO:0007669"/>
    <property type="project" value="InterPro"/>
</dbReference>
<dbReference type="GO" id="GO:0003677">
    <property type="term" value="F:DNA binding"/>
    <property type="evidence" value="ECO:0007669"/>
    <property type="project" value="InterPro"/>
</dbReference>
<feature type="domain" description="Restriction endonuclease type IV Mrr" evidence="1">
    <location>
        <begin position="34"/>
        <end position="112"/>
    </location>
</feature>
<dbReference type="InterPro" id="IPR011335">
    <property type="entry name" value="Restrct_endonuc-II-like"/>
</dbReference>
<accession>A0A157QLQ4</accession>
<reference evidence="2 3" key="1">
    <citation type="submission" date="2016-03" db="EMBL/GenBank/DDBJ databases">
        <authorList>
            <consortium name="Pathogen Informatics"/>
        </authorList>
    </citation>
    <scope>NUCLEOTIDE SEQUENCE [LARGE SCALE GENOMIC DNA]</scope>
    <source>
        <strain evidence="2 3">NCTC13364</strain>
    </source>
</reference>
<dbReference type="EMBL" id="FKBS01000025">
    <property type="protein sequence ID" value="SAI46852.1"/>
    <property type="molecule type" value="Genomic_DNA"/>
</dbReference>
<dbReference type="GO" id="GO:0009307">
    <property type="term" value="P:DNA restriction-modification system"/>
    <property type="evidence" value="ECO:0007669"/>
    <property type="project" value="InterPro"/>
</dbReference>
<evidence type="ECO:0000259" key="1">
    <source>
        <dbReference type="Pfam" id="PF04471"/>
    </source>
</evidence>
<organism evidence="2 3">
    <name type="scientific">Bordetella ansorpii</name>
    <dbReference type="NCBI Taxonomy" id="288768"/>
    <lineage>
        <taxon>Bacteria</taxon>
        <taxon>Pseudomonadati</taxon>
        <taxon>Pseudomonadota</taxon>
        <taxon>Betaproteobacteria</taxon>
        <taxon>Burkholderiales</taxon>
        <taxon>Alcaligenaceae</taxon>
        <taxon>Bordetella</taxon>
    </lineage>
</organism>
<evidence type="ECO:0000313" key="3">
    <source>
        <dbReference type="Proteomes" id="UP000077037"/>
    </source>
</evidence>
<protein>
    <recommendedName>
        <fullName evidence="1">Restriction endonuclease type IV Mrr domain-containing protein</fullName>
    </recommendedName>
</protein>
<gene>
    <name evidence="2" type="ORF">SAMEA1982600_03729</name>
</gene>
<name>A0A157QLQ4_9BORD</name>
<dbReference type="AlphaFoldDB" id="A0A157QLQ4"/>
<dbReference type="Proteomes" id="UP000077037">
    <property type="component" value="Unassembled WGS sequence"/>
</dbReference>
<proteinExistence type="predicted"/>
<sequence length="274" mass="30738">MKPGSSLEKDVQEVYSFLLNMKDEGVVVGNTVFMTGKSGVQHEVDVYYEFSRAGIRHRVAIECKDWATPVSKGQIQEFESKLRDIGNITGVVVSRRGYQSGAQAFAKHVDILALRFDDLPTLNVLMAQRLTAVALPDETYMGEPFWIIMEVRGGKVTGSHYGFKDPGSDKRLIPLMFSKYHAERVCREAGLDAERWVVRGLPRFALRAFLLTLELYEKRMNAAAIVLYLPPGARPDAQFVAVQASREDLIREYYGQDLPSIEEAVNRGMAAAEE</sequence>
<evidence type="ECO:0000313" key="2">
    <source>
        <dbReference type="EMBL" id="SAI46852.1"/>
    </source>
</evidence>